<dbReference type="EMBL" id="ML978126">
    <property type="protein sequence ID" value="KAF2098783.1"/>
    <property type="molecule type" value="Genomic_DNA"/>
</dbReference>
<organism evidence="9 10">
    <name type="scientific">Rhizodiscina lignyota</name>
    <dbReference type="NCBI Taxonomy" id="1504668"/>
    <lineage>
        <taxon>Eukaryota</taxon>
        <taxon>Fungi</taxon>
        <taxon>Dikarya</taxon>
        <taxon>Ascomycota</taxon>
        <taxon>Pezizomycotina</taxon>
        <taxon>Dothideomycetes</taxon>
        <taxon>Pleosporomycetidae</taxon>
        <taxon>Aulographales</taxon>
        <taxon>Rhizodiscinaceae</taxon>
        <taxon>Rhizodiscina</taxon>
    </lineage>
</organism>
<dbReference type="InterPro" id="IPR003613">
    <property type="entry name" value="Ubox_domain"/>
</dbReference>
<keyword evidence="7" id="KW-0175">Coiled coil</keyword>
<dbReference type="OrthoDB" id="629492at2759"/>
<feature type="domain" description="U-box" evidence="8">
    <location>
        <begin position="210"/>
        <end position="283"/>
    </location>
</feature>
<evidence type="ECO:0000259" key="8">
    <source>
        <dbReference type="PROSITE" id="PS51698"/>
    </source>
</evidence>
<dbReference type="GO" id="GO:0006515">
    <property type="term" value="P:protein quality control for misfolded or incompletely synthesized proteins"/>
    <property type="evidence" value="ECO:0007669"/>
    <property type="project" value="TreeGrafter"/>
</dbReference>
<accession>A0A9P4IGB5</accession>
<evidence type="ECO:0000256" key="3">
    <source>
        <dbReference type="ARBA" id="ARBA00022737"/>
    </source>
</evidence>
<evidence type="ECO:0000313" key="9">
    <source>
        <dbReference type="EMBL" id="KAF2098783.1"/>
    </source>
</evidence>
<dbReference type="SUPFAM" id="SSF57850">
    <property type="entry name" value="RING/U-box"/>
    <property type="match status" value="1"/>
</dbReference>
<dbReference type="GO" id="GO:0071218">
    <property type="term" value="P:cellular response to misfolded protein"/>
    <property type="evidence" value="ECO:0007669"/>
    <property type="project" value="TreeGrafter"/>
</dbReference>
<dbReference type="InterPro" id="IPR013083">
    <property type="entry name" value="Znf_RING/FYVE/PHD"/>
</dbReference>
<dbReference type="SUPFAM" id="SSF48452">
    <property type="entry name" value="TPR-like"/>
    <property type="match status" value="1"/>
</dbReference>
<keyword evidence="10" id="KW-1185">Reference proteome</keyword>
<comment type="caution">
    <text evidence="9">The sequence shown here is derived from an EMBL/GenBank/DDBJ whole genome shotgun (WGS) entry which is preliminary data.</text>
</comment>
<name>A0A9P4IGB5_9PEZI</name>
<evidence type="ECO:0000256" key="4">
    <source>
        <dbReference type="ARBA" id="ARBA00022786"/>
    </source>
</evidence>
<keyword evidence="5" id="KW-0697">Rotamase</keyword>
<proteinExistence type="predicted"/>
<keyword evidence="2" id="KW-0808">Transferase</keyword>
<dbReference type="InterPro" id="IPR011990">
    <property type="entry name" value="TPR-like_helical_dom_sf"/>
</dbReference>
<dbReference type="PROSITE" id="PS50005">
    <property type="entry name" value="TPR"/>
    <property type="match status" value="1"/>
</dbReference>
<dbReference type="Pfam" id="PF04564">
    <property type="entry name" value="U-box"/>
    <property type="match status" value="1"/>
</dbReference>
<evidence type="ECO:0000256" key="5">
    <source>
        <dbReference type="ARBA" id="ARBA00023110"/>
    </source>
</evidence>
<feature type="coiled-coil region" evidence="7">
    <location>
        <begin position="134"/>
        <end position="168"/>
    </location>
</feature>
<dbReference type="InterPro" id="IPR019734">
    <property type="entry name" value="TPR_rpt"/>
</dbReference>
<dbReference type="GO" id="GO:0000209">
    <property type="term" value="P:protein polyubiquitination"/>
    <property type="evidence" value="ECO:0007669"/>
    <property type="project" value="TreeGrafter"/>
</dbReference>
<protein>
    <submittedName>
        <fullName evidence="9">U-box-domain-containing protein</fullName>
    </submittedName>
</protein>
<evidence type="ECO:0000256" key="1">
    <source>
        <dbReference type="ARBA" id="ARBA00000900"/>
    </source>
</evidence>
<reference evidence="9" key="1">
    <citation type="journal article" date="2020" name="Stud. Mycol.">
        <title>101 Dothideomycetes genomes: a test case for predicting lifestyles and emergence of pathogens.</title>
        <authorList>
            <person name="Haridas S."/>
            <person name="Albert R."/>
            <person name="Binder M."/>
            <person name="Bloem J."/>
            <person name="Labutti K."/>
            <person name="Salamov A."/>
            <person name="Andreopoulos B."/>
            <person name="Baker S."/>
            <person name="Barry K."/>
            <person name="Bills G."/>
            <person name="Bluhm B."/>
            <person name="Cannon C."/>
            <person name="Castanera R."/>
            <person name="Culley D."/>
            <person name="Daum C."/>
            <person name="Ezra D."/>
            <person name="Gonzalez J."/>
            <person name="Henrissat B."/>
            <person name="Kuo A."/>
            <person name="Liang C."/>
            <person name="Lipzen A."/>
            <person name="Lutzoni F."/>
            <person name="Magnuson J."/>
            <person name="Mondo S."/>
            <person name="Nolan M."/>
            <person name="Ohm R."/>
            <person name="Pangilinan J."/>
            <person name="Park H.-J."/>
            <person name="Ramirez L."/>
            <person name="Alfaro M."/>
            <person name="Sun H."/>
            <person name="Tritt A."/>
            <person name="Yoshinaga Y."/>
            <person name="Zwiers L.-H."/>
            <person name="Turgeon B."/>
            <person name="Goodwin S."/>
            <person name="Spatafora J."/>
            <person name="Crous P."/>
            <person name="Grigoriev I."/>
        </authorList>
    </citation>
    <scope>NUCLEOTIDE SEQUENCE</scope>
    <source>
        <strain evidence="9">CBS 133067</strain>
    </source>
</reference>
<evidence type="ECO:0000256" key="7">
    <source>
        <dbReference type="SAM" id="Coils"/>
    </source>
</evidence>
<dbReference type="Gene3D" id="6.10.140.2020">
    <property type="match status" value="1"/>
</dbReference>
<keyword evidence="4" id="KW-0833">Ubl conjugation pathway</keyword>
<dbReference type="PANTHER" id="PTHR46803">
    <property type="entry name" value="E3 UBIQUITIN-PROTEIN LIGASE CHIP"/>
    <property type="match status" value="1"/>
</dbReference>
<dbReference type="PROSITE" id="PS51698">
    <property type="entry name" value="U_BOX"/>
    <property type="match status" value="1"/>
</dbReference>
<dbReference type="GO" id="GO:0043161">
    <property type="term" value="P:proteasome-mediated ubiquitin-dependent protein catabolic process"/>
    <property type="evidence" value="ECO:0007669"/>
    <property type="project" value="TreeGrafter"/>
</dbReference>
<keyword evidence="5" id="KW-0413">Isomerase</keyword>
<evidence type="ECO:0000256" key="6">
    <source>
        <dbReference type="PROSITE-ProRule" id="PRU00339"/>
    </source>
</evidence>
<dbReference type="SMART" id="SM00504">
    <property type="entry name" value="Ubox"/>
    <property type="match status" value="1"/>
</dbReference>
<dbReference type="Gene3D" id="1.25.40.10">
    <property type="entry name" value="Tetratricopeptide repeat domain"/>
    <property type="match status" value="1"/>
</dbReference>
<keyword evidence="6" id="KW-0802">TPR repeat</keyword>
<dbReference type="Proteomes" id="UP000799772">
    <property type="component" value="Unassembled WGS sequence"/>
</dbReference>
<dbReference type="GO" id="GO:0005737">
    <property type="term" value="C:cytoplasm"/>
    <property type="evidence" value="ECO:0007669"/>
    <property type="project" value="TreeGrafter"/>
</dbReference>
<dbReference type="SMART" id="SM00028">
    <property type="entry name" value="TPR"/>
    <property type="match status" value="3"/>
</dbReference>
<dbReference type="GO" id="GO:0003755">
    <property type="term" value="F:peptidyl-prolyl cis-trans isomerase activity"/>
    <property type="evidence" value="ECO:0007669"/>
    <property type="project" value="UniProtKB-KW"/>
</dbReference>
<dbReference type="GO" id="GO:0061630">
    <property type="term" value="F:ubiquitin protein ligase activity"/>
    <property type="evidence" value="ECO:0007669"/>
    <property type="project" value="UniProtKB-EC"/>
</dbReference>
<comment type="catalytic activity">
    <reaction evidence="1">
        <text>S-ubiquitinyl-[E2 ubiquitin-conjugating enzyme]-L-cysteine + [acceptor protein]-L-lysine = [E2 ubiquitin-conjugating enzyme]-L-cysteine + N(6)-ubiquitinyl-[acceptor protein]-L-lysine.</text>
        <dbReference type="EC" id="2.3.2.27"/>
    </reaction>
</comment>
<dbReference type="PANTHER" id="PTHR46803:SF2">
    <property type="entry name" value="E3 UBIQUITIN-PROTEIN LIGASE CHIP"/>
    <property type="match status" value="1"/>
</dbReference>
<feature type="repeat" description="TPR" evidence="6">
    <location>
        <begin position="6"/>
        <end position="39"/>
    </location>
</feature>
<dbReference type="GO" id="GO:0051087">
    <property type="term" value="F:protein-folding chaperone binding"/>
    <property type="evidence" value="ECO:0007669"/>
    <property type="project" value="TreeGrafter"/>
</dbReference>
<evidence type="ECO:0000256" key="2">
    <source>
        <dbReference type="ARBA" id="ARBA00022679"/>
    </source>
</evidence>
<evidence type="ECO:0000313" key="10">
    <source>
        <dbReference type="Proteomes" id="UP000799772"/>
    </source>
</evidence>
<sequence>MASYLAEQLKETGNKHFKNGDYAEAASLYGQAIQKNSSNPLLYTNRANARLKLHQWQDVIDDCLRSIELRRDNMKAFFYLAQAQLELHHPNEALSSALTAYELCTSSPSQTSSAFTIAQLVRRCKIEKWNIRERQRIRQRSDLLAELLEKLEKDRIGELQDIEDKERQGLVGRVESEDRRKEVDEEYAAKMDELRNVFAIADPKNLEKREVPEYLIDDISFEIMHDPVMTKNGHSYERATLVEHLKRSALDPLTRTPLSVNELRPNLALKKACDDFWDHSSGWAYDW</sequence>
<dbReference type="Pfam" id="PF13414">
    <property type="entry name" value="TPR_11"/>
    <property type="match status" value="1"/>
</dbReference>
<dbReference type="AlphaFoldDB" id="A0A9P4IGB5"/>
<dbReference type="Gene3D" id="3.30.40.10">
    <property type="entry name" value="Zinc/RING finger domain, C3HC4 (zinc finger)"/>
    <property type="match status" value="1"/>
</dbReference>
<dbReference type="GO" id="GO:0045862">
    <property type="term" value="P:positive regulation of proteolysis"/>
    <property type="evidence" value="ECO:0007669"/>
    <property type="project" value="TreeGrafter"/>
</dbReference>
<keyword evidence="3" id="KW-0677">Repeat</keyword>
<gene>
    <name evidence="9" type="ORF">NA57DRAFT_39416</name>
</gene>